<reference evidence="1" key="1">
    <citation type="journal article" date="2014" name="Int. J. Syst. Evol. Microbiol.">
        <title>Complete genome sequence of Corynebacterium casei LMG S-19264T (=DSM 44701T), isolated from a smear-ripened cheese.</title>
        <authorList>
            <consortium name="US DOE Joint Genome Institute (JGI-PGF)"/>
            <person name="Walter F."/>
            <person name="Albersmeier A."/>
            <person name="Kalinowski J."/>
            <person name="Ruckert C."/>
        </authorList>
    </citation>
    <scope>NUCLEOTIDE SEQUENCE</scope>
    <source>
        <strain evidence="1">JCM 4122</strain>
    </source>
</reference>
<comment type="caution">
    <text evidence="1">The sequence shown here is derived from an EMBL/GenBank/DDBJ whole genome shotgun (WGS) entry which is preliminary data.</text>
</comment>
<evidence type="ECO:0000313" key="1">
    <source>
        <dbReference type="EMBL" id="GHG04387.1"/>
    </source>
</evidence>
<gene>
    <name evidence="1" type="ORF">GCM10017667_38610</name>
</gene>
<name>A0A919BPE9_STRFL</name>
<keyword evidence="2" id="KW-1185">Reference proteome</keyword>
<organism evidence="1 2">
    <name type="scientific">Streptomyces filamentosus</name>
    <name type="common">Streptomyces roseosporus</name>
    <dbReference type="NCBI Taxonomy" id="67294"/>
    <lineage>
        <taxon>Bacteria</taxon>
        <taxon>Bacillati</taxon>
        <taxon>Actinomycetota</taxon>
        <taxon>Actinomycetes</taxon>
        <taxon>Kitasatosporales</taxon>
        <taxon>Streptomycetaceae</taxon>
        <taxon>Streptomyces</taxon>
    </lineage>
</organism>
<evidence type="ECO:0000313" key="2">
    <source>
        <dbReference type="Proteomes" id="UP000632849"/>
    </source>
</evidence>
<dbReference type="AlphaFoldDB" id="A0A919BPE9"/>
<reference evidence="1" key="2">
    <citation type="submission" date="2020-09" db="EMBL/GenBank/DDBJ databases">
        <authorList>
            <person name="Sun Q."/>
            <person name="Ohkuma M."/>
        </authorList>
    </citation>
    <scope>NUCLEOTIDE SEQUENCE</scope>
    <source>
        <strain evidence="1">JCM 4122</strain>
    </source>
</reference>
<proteinExistence type="predicted"/>
<accession>A0A919BPE9</accession>
<sequence length="70" mass="7032">MVAGRIIGDTGLGEQSAGFVDEGNVVVALCPVDAAEHSQAILPDPPFMQLTSTCGARGALIQGLVGPPSQ</sequence>
<dbReference type="Proteomes" id="UP000632849">
    <property type="component" value="Unassembled WGS sequence"/>
</dbReference>
<dbReference type="EMBL" id="BNBE01000002">
    <property type="protein sequence ID" value="GHG04387.1"/>
    <property type="molecule type" value="Genomic_DNA"/>
</dbReference>
<protein>
    <submittedName>
        <fullName evidence="1">Uncharacterized protein</fullName>
    </submittedName>
</protein>